<dbReference type="EMBL" id="CAWYQH010000152">
    <property type="protein sequence ID" value="CAK8696135.1"/>
    <property type="molecule type" value="Genomic_DNA"/>
</dbReference>
<keyword evidence="1 2" id="KW-0175">Coiled coil</keyword>
<feature type="compositionally biased region" description="Basic and acidic residues" evidence="3">
    <location>
        <begin position="28"/>
        <end position="39"/>
    </location>
</feature>
<evidence type="ECO:0000256" key="1">
    <source>
        <dbReference type="ARBA" id="ARBA00023054"/>
    </source>
</evidence>
<proteinExistence type="predicted"/>
<reference evidence="4 5" key="1">
    <citation type="submission" date="2024-02" db="EMBL/GenBank/DDBJ databases">
        <authorList>
            <person name="Daric V."/>
            <person name="Darras S."/>
        </authorList>
    </citation>
    <scope>NUCLEOTIDE SEQUENCE [LARGE SCALE GENOMIC DNA]</scope>
</reference>
<evidence type="ECO:0000256" key="2">
    <source>
        <dbReference type="SAM" id="Coils"/>
    </source>
</evidence>
<evidence type="ECO:0008006" key="6">
    <source>
        <dbReference type="Google" id="ProtNLM"/>
    </source>
</evidence>
<evidence type="ECO:0000313" key="4">
    <source>
        <dbReference type="EMBL" id="CAK8696135.1"/>
    </source>
</evidence>
<protein>
    <recommendedName>
        <fullName evidence="6">Coiled-coil domain-containing protein 102A</fullName>
    </recommendedName>
</protein>
<comment type="caution">
    <text evidence="4">The sequence shown here is derived from an EMBL/GenBank/DDBJ whole genome shotgun (WGS) entry which is preliminary data.</text>
</comment>
<organism evidence="4 5">
    <name type="scientific">Clavelina lepadiformis</name>
    <name type="common">Light-bulb sea squirt</name>
    <name type="synonym">Ascidia lepadiformis</name>
    <dbReference type="NCBI Taxonomy" id="159417"/>
    <lineage>
        <taxon>Eukaryota</taxon>
        <taxon>Metazoa</taxon>
        <taxon>Chordata</taxon>
        <taxon>Tunicata</taxon>
        <taxon>Ascidiacea</taxon>
        <taxon>Aplousobranchia</taxon>
        <taxon>Clavelinidae</taxon>
        <taxon>Clavelina</taxon>
    </lineage>
</organism>
<feature type="region of interest" description="Disordered" evidence="3">
    <location>
        <begin position="143"/>
        <end position="164"/>
    </location>
</feature>
<sequence length="576" mass="67286">MSGEIMNGSRHASLPNSHHASSSNQPHSRADTRERDYRPKPRTRRSKTPSRGDLINANIVNQFSSADSESEIMIDQEPNKMFYESNRPMKRGRLGKNEHQRRSKSRERSLENTLKAPSFGSYIQLGDEEYSVDVPEYPHPLQLRQQRRSSHQRSSTLPNTRPLAGQDISDAEISELMNLRVRAEQMEKTLRWWSDCTANWREKWTKVRAERNRAREEAKIVKTELEEAKKELVVLRQQRSLLVEENRGLRGDTPFKDGSASEESSSLADETSRGLDISSTNKSYQVGSQRKQGKGNSVSSSSATKIDEDHLSQKIVGLQLRVDESAKTIQAERNSKLTLNKSIEQLEEELSSVKHKYNEIKEAKQEVLKQMTRIQESHRSEVVRLNQNLEEELENRSFMEKKIHDLREEIERLQEENTSEWGKRERLETEKLQLERDSKRLKSIADELKSSLDRKMKATMEDRDNELRLAHAEIQDLSEELNNLRHQSSREQKLLDDKQEELNHSRRRGEQHETEVRTLRTRVEELKKQQTTTEDELDNAQNQVRKYIRVVEEKDEELEKLNLQITQMHTSMFDEA</sequence>
<name>A0ABP0H0X9_CLALP</name>
<feature type="compositionally biased region" description="Polar residues" evidence="3">
    <location>
        <begin position="14"/>
        <end position="27"/>
    </location>
</feature>
<feature type="compositionally biased region" description="Basic and acidic residues" evidence="3">
    <location>
        <begin position="95"/>
        <end position="110"/>
    </location>
</feature>
<feature type="compositionally biased region" description="Polar residues" evidence="3">
    <location>
        <begin position="277"/>
        <end position="304"/>
    </location>
</feature>
<accession>A0ABP0H0X9</accession>
<evidence type="ECO:0000256" key="3">
    <source>
        <dbReference type="SAM" id="MobiDB-lite"/>
    </source>
</evidence>
<gene>
    <name evidence="4" type="ORF">CVLEPA_LOCUS29319</name>
</gene>
<evidence type="ECO:0000313" key="5">
    <source>
        <dbReference type="Proteomes" id="UP001642483"/>
    </source>
</evidence>
<feature type="region of interest" description="Disordered" evidence="3">
    <location>
        <begin position="249"/>
        <end position="306"/>
    </location>
</feature>
<dbReference type="PANTHER" id="PTHR46292:SF1">
    <property type="entry name" value="COILED-COIL DOMAIN-CONTAINING PROTEIN 102A"/>
    <property type="match status" value="1"/>
</dbReference>
<dbReference type="PANTHER" id="PTHR46292">
    <property type="entry name" value="COILED-COIL DOMAIN-CONTAINING PROTEIN 102A"/>
    <property type="match status" value="1"/>
</dbReference>
<dbReference type="Proteomes" id="UP001642483">
    <property type="component" value="Unassembled WGS sequence"/>
</dbReference>
<feature type="coiled-coil region" evidence="2">
    <location>
        <begin position="206"/>
        <end position="245"/>
    </location>
</feature>
<feature type="compositionally biased region" description="Basic and acidic residues" evidence="3">
    <location>
        <begin position="488"/>
        <end position="516"/>
    </location>
</feature>
<feature type="region of interest" description="Disordered" evidence="3">
    <location>
        <begin position="1"/>
        <end position="54"/>
    </location>
</feature>
<keyword evidence="5" id="KW-1185">Reference proteome</keyword>
<feature type="region of interest" description="Disordered" evidence="3">
    <location>
        <begin position="69"/>
        <end position="115"/>
    </location>
</feature>
<feature type="region of interest" description="Disordered" evidence="3">
    <location>
        <begin position="485"/>
        <end position="516"/>
    </location>
</feature>